<evidence type="ECO:0000313" key="2">
    <source>
        <dbReference type="Proteomes" id="UP001499987"/>
    </source>
</evidence>
<dbReference type="RefSeq" id="WP_344626358.1">
    <property type="nucleotide sequence ID" value="NZ_BAAALD010000065.1"/>
</dbReference>
<accession>A0ABP4EHS3</accession>
<dbReference type="EMBL" id="BAAALD010000065">
    <property type="protein sequence ID" value="GAA1105710.1"/>
    <property type="molecule type" value="Genomic_DNA"/>
</dbReference>
<reference evidence="2" key="1">
    <citation type="journal article" date="2019" name="Int. J. Syst. Evol. Microbiol.">
        <title>The Global Catalogue of Microorganisms (GCM) 10K type strain sequencing project: providing services to taxonomists for standard genome sequencing and annotation.</title>
        <authorList>
            <consortium name="The Broad Institute Genomics Platform"/>
            <consortium name="The Broad Institute Genome Sequencing Center for Infectious Disease"/>
            <person name="Wu L."/>
            <person name="Ma J."/>
        </authorList>
    </citation>
    <scope>NUCLEOTIDE SEQUENCE [LARGE SCALE GENOMIC DNA]</scope>
    <source>
        <strain evidence="2">JCM 13002</strain>
    </source>
</reference>
<protein>
    <recommendedName>
        <fullName evidence="3">DUF1963 domain-containing protein</fullName>
    </recommendedName>
</protein>
<gene>
    <name evidence="1" type="ORF">GCM10009663_54750</name>
</gene>
<organism evidence="1 2">
    <name type="scientific">Kitasatospora arboriphila</name>
    <dbReference type="NCBI Taxonomy" id="258052"/>
    <lineage>
        <taxon>Bacteria</taxon>
        <taxon>Bacillati</taxon>
        <taxon>Actinomycetota</taxon>
        <taxon>Actinomycetes</taxon>
        <taxon>Kitasatosporales</taxon>
        <taxon>Streptomycetaceae</taxon>
        <taxon>Kitasatospora</taxon>
    </lineage>
</organism>
<name>A0ABP4EHS3_9ACTN</name>
<sequence>MGIAEDELRRLRSGPGPEDDRARPFLVRVRFTAADPARVVAGARAVLRSVVGRTDDWPAAEQWPQLLPAWFVRRCAPEPVEPEPGAPPFDAEEWLRQWRAMTPEQRAAADREPWTLSDWLHCFDPTEDGGGGDRGWWWWHAGTDGPGTGRVQVETTGWPFGSGSLRWLIEAAGGTDLTWSP</sequence>
<dbReference type="Proteomes" id="UP001499987">
    <property type="component" value="Unassembled WGS sequence"/>
</dbReference>
<proteinExistence type="predicted"/>
<evidence type="ECO:0008006" key="3">
    <source>
        <dbReference type="Google" id="ProtNLM"/>
    </source>
</evidence>
<keyword evidence="2" id="KW-1185">Reference proteome</keyword>
<comment type="caution">
    <text evidence="1">The sequence shown here is derived from an EMBL/GenBank/DDBJ whole genome shotgun (WGS) entry which is preliminary data.</text>
</comment>
<evidence type="ECO:0000313" key="1">
    <source>
        <dbReference type="EMBL" id="GAA1105710.1"/>
    </source>
</evidence>